<dbReference type="PROSITE" id="PS51737">
    <property type="entry name" value="RECOMBINASE_DNA_BIND"/>
    <property type="match status" value="1"/>
</dbReference>
<dbReference type="Gene3D" id="3.90.1750.20">
    <property type="entry name" value="Putative Large Serine Recombinase, Chain B, Domain 2"/>
    <property type="match status" value="1"/>
</dbReference>
<dbReference type="InterPro" id="IPR038109">
    <property type="entry name" value="DNA_bind_recomb_sf"/>
</dbReference>
<dbReference type="PANTHER" id="PTHR30461:SF23">
    <property type="entry name" value="DNA RECOMBINASE-RELATED"/>
    <property type="match status" value="1"/>
</dbReference>
<protein>
    <submittedName>
        <fullName evidence="2">Resolvase</fullName>
    </submittedName>
</protein>
<dbReference type="Pfam" id="PF00239">
    <property type="entry name" value="Resolvase"/>
    <property type="match status" value="1"/>
</dbReference>
<dbReference type="GO" id="GO:0000150">
    <property type="term" value="F:DNA strand exchange activity"/>
    <property type="evidence" value="ECO:0007669"/>
    <property type="project" value="InterPro"/>
</dbReference>
<dbReference type="PANTHER" id="PTHR30461">
    <property type="entry name" value="DNA-INVERTASE FROM LAMBDOID PROPHAGE"/>
    <property type="match status" value="1"/>
</dbReference>
<organism evidence="2 3">
    <name type="scientific">Paragemmobacter aquarius</name>
    <dbReference type="NCBI Taxonomy" id="2169400"/>
    <lineage>
        <taxon>Bacteria</taxon>
        <taxon>Pseudomonadati</taxon>
        <taxon>Pseudomonadota</taxon>
        <taxon>Alphaproteobacteria</taxon>
        <taxon>Rhodobacterales</taxon>
        <taxon>Paracoccaceae</taxon>
        <taxon>Paragemmobacter</taxon>
    </lineage>
</organism>
<name>A0A2S0UK26_9RHOB</name>
<dbReference type="InterPro" id="IPR025827">
    <property type="entry name" value="Zn_ribbon_recom_dom"/>
</dbReference>
<dbReference type="KEGG" id="geh:HYN69_06295"/>
<dbReference type="Proteomes" id="UP000244496">
    <property type="component" value="Chromosome"/>
</dbReference>
<dbReference type="InterPro" id="IPR011109">
    <property type="entry name" value="DNA_bind_recombinase_dom"/>
</dbReference>
<dbReference type="EMBL" id="CP028918">
    <property type="protein sequence ID" value="AWB48174.1"/>
    <property type="molecule type" value="Genomic_DNA"/>
</dbReference>
<keyword evidence="3" id="KW-1185">Reference proteome</keyword>
<dbReference type="CDD" id="cd00338">
    <property type="entry name" value="Ser_Recombinase"/>
    <property type="match status" value="1"/>
</dbReference>
<sequence length="407" mass="45782">MFSDYAISASNLRTRPGMLALMEAARARDFDVVIAEALDRISRDQEDVAAIFKRLNHADVKLITLTEGEINELHVGLKGTMNALFLKDLAEKTRRGQRGRVEVGRIPGGNSYGYRMIRRIAEDGNLIRGEREIHPDEAAVVRQIFADYASGQPPRAIAASLNRQGIPSPRGGLWNASTINGSRQRKNGILNNELYLGRITYNRQRFVKDPDSGKRQSRVNPEHLWVTKEVPALQIIDEATWQAAQTLRGRYSSQAGNKRQTKKRLLSGLVRCAGCGGAMTIVNRERYSCSARRERGTCNCRVSISVAELEECILTALKDILFGREDLIAEFAASFRAEVDRLRRSRKDNSVILQKELEKVTRSIERALAFILEGDGDPGSIRHKLKELEARKRDLERKRCADHTMTA</sequence>
<dbReference type="SMART" id="SM00857">
    <property type="entry name" value="Resolvase"/>
    <property type="match status" value="1"/>
</dbReference>
<evidence type="ECO:0000259" key="1">
    <source>
        <dbReference type="PROSITE" id="PS51737"/>
    </source>
</evidence>
<dbReference type="InterPro" id="IPR006119">
    <property type="entry name" value="Resolv_N"/>
</dbReference>
<evidence type="ECO:0000313" key="3">
    <source>
        <dbReference type="Proteomes" id="UP000244496"/>
    </source>
</evidence>
<dbReference type="AlphaFoldDB" id="A0A2S0UK26"/>
<reference evidence="2 3" key="1">
    <citation type="submission" date="2018-04" db="EMBL/GenBank/DDBJ databases">
        <title>Genome sequencing of Gemmobacter.</title>
        <authorList>
            <person name="Yi H."/>
            <person name="Baek M.-G."/>
        </authorList>
    </citation>
    <scope>NUCLEOTIDE SEQUENCE [LARGE SCALE GENOMIC DNA]</scope>
    <source>
        <strain evidence="2 3">HYN0069</strain>
    </source>
</reference>
<dbReference type="SUPFAM" id="SSF53041">
    <property type="entry name" value="Resolvase-like"/>
    <property type="match status" value="1"/>
</dbReference>
<dbReference type="InterPro" id="IPR036162">
    <property type="entry name" value="Resolvase-like_N_sf"/>
</dbReference>
<dbReference type="Gene3D" id="3.40.50.1390">
    <property type="entry name" value="Resolvase, N-terminal catalytic domain"/>
    <property type="match status" value="1"/>
</dbReference>
<dbReference type="Pfam" id="PF07508">
    <property type="entry name" value="Recombinase"/>
    <property type="match status" value="1"/>
</dbReference>
<accession>A0A2S0UK26</accession>
<feature type="domain" description="Recombinase" evidence="1">
    <location>
        <begin position="111"/>
        <end position="254"/>
    </location>
</feature>
<evidence type="ECO:0000313" key="2">
    <source>
        <dbReference type="EMBL" id="AWB48174.1"/>
    </source>
</evidence>
<dbReference type="InterPro" id="IPR050639">
    <property type="entry name" value="SSR_resolvase"/>
</dbReference>
<dbReference type="Pfam" id="PF13408">
    <property type="entry name" value="Zn_ribbon_recom"/>
    <property type="match status" value="1"/>
</dbReference>
<dbReference type="GO" id="GO:0003677">
    <property type="term" value="F:DNA binding"/>
    <property type="evidence" value="ECO:0007669"/>
    <property type="project" value="InterPro"/>
</dbReference>
<proteinExistence type="predicted"/>
<gene>
    <name evidence="2" type="ORF">HYN69_06295</name>
</gene>